<organism evidence="5 6">
    <name type="scientific">Dendrothele bispora (strain CBS 962.96)</name>
    <dbReference type="NCBI Taxonomy" id="1314807"/>
    <lineage>
        <taxon>Eukaryota</taxon>
        <taxon>Fungi</taxon>
        <taxon>Dikarya</taxon>
        <taxon>Basidiomycota</taxon>
        <taxon>Agaricomycotina</taxon>
        <taxon>Agaricomycetes</taxon>
        <taxon>Agaricomycetidae</taxon>
        <taxon>Agaricales</taxon>
        <taxon>Agaricales incertae sedis</taxon>
        <taxon>Dendrothele</taxon>
    </lineage>
</organism>
<proteinExistence type="inferred from homology"/>
<dbReference type="GO" id="GO:0016491">
    <property type="term" value="F:oxidoreductase activity"/>
    <property type="evidence" value="ECO:0007669"/>
    <property type="project" value="UniProtKB-KW"/>
</dbReference>
<dbReference type="PANTHER" id="PTHR33365">
    <property type="entry name" value="YALI0B05434P"/>
    <property type="match status" value="1"/>
</dbReference>
<evidence type="ECO:0000256" key="4">
    <source>
        <dbReference type="SAM" id="Phobius"/>
    </source>
</evidence>
<keyword evidence="4" id="KW-0472">Membrane</keyword>
<dbReference type="InterPro" id="IPR021765">
    <property type="entry name" value="UstYa-like"/>
</dbReference>
<evidence type="ECO:0000256" key="1">
    <source>
        <dbReference type="ARBA" id="ARBA00004685"/>
    </source>
</evidence>
<dbReference type="GO" id="GO:0043386">
    <property type="term" value="P:mycotoxin biosynthetic process"/>
    <property type="evidence" value="ECO:0007669"/>
    <property type="project" value="InterPro"/>
</dbReference>
<comment type="similarity">
    <text evidence="3">Belongs to the ustYa family.</text>
</comment>
<evidence type="ECO:0000256" key="2">
    <source>
        <dbReference type="ARBA" id="ARBA00023002"/>
    </source>
</evidence>
<keyword evidence="6" id="KW-1185">Reference proteome</keyword>
<accession>A0A4S8M7X6</accession>
<comment type="pathway">
    <text evidence="1">Mycotoxin biosynthesis.</text>
</comment>
<keyword evidence="2" id="KW-0560">Oxidoreductase</keyword>
<evidence type="ECO:0000313" key="6">
    <source>
        <dbReference type="Proteomes" id="UP000297245"/>
    </source>
</evidence>
<gene>
    <name evidence="5" type="ORF">K435DRAFT_856677</name>
</gene>
<evidence type="ECO:0008006" key="7">
    <source>
        <dbReference type="Google" id="ProtNLM"/>
    </source>
</evidence>
<keyword evidence="4" id="KW-0812">Transmembrane</keyword>
<name>A0A4S8M7X6_DENBC</name>
<feature type="transmembrane region" description="Helical" evidence="4">
    <location>
        <begin position="6"/>
        <end position="27"/>
    </location>
</feature>
<evidence type="ECO:0000256" key="3">
    <source>
        <dbReference type="ARBA" id="ARBA00035112"/>
    </source>
</evidence>
<dbReference type="Proteomes" id="UP000297245">
    <property type="component" value="Unassembled WGS sequence"/>
</dbReference>
<protein>
    <recommendedName>
        <fullName evidence="7">Oxidase ustYa</fullName>
    </recommendedName>
</protein>
<evidence type="ECO:0000313" key="5">
    <source>
        <dbReference type="EMBL" id="THU98439.1"/>
    </source>
</evidence>
<dbReference type="Pfam" id="PF11807">
    <property type="entry name" value="UstYa"/>
    <property type="match status" value="1"/>
</dbReference>
<dbReference type="AlphaFoldDB" id="A0A4S8M7X6"/>
<dbReference type="EMBL" id="ML179136">
    <property type="protein sequence ID" value="THU98439.1"/>
    <property type="molecule type" value="Genomic_DNA"/>
</dbReference>
<dbReference type="PANTHER" id="PTHR33365:SF11">
    <property type="entry name" value="TAT PATHWAY SIGNAL SEQUENCE"/>
    <property type="match status" value="1"/>
</dbReference>
<keyword evidence="4" id="KW-1133">Transmembrane helix</keyword>
<dbReference type="OrthoDB" id="3687641at2759"/>
<sequence>MQTRAYEWSLVFCAFVNVFILVYRSFYEPANSAIVKRYYSFVGDDFPEHLPINEDVQSRVVVFDDTDDFPIQGVNATERWQSIYPPGYGFVRLGENSRLLCVAMFHQLHCLEKMRIFLDNPNNTGVGFPHQHHCMNYLRQNFLCHADLTLEPFAKGINLDDGLEMMSGVGVEHSCTDWDMLYGITGTNYRQWKESWDIPEPKEA</sequence>
<reference evidence="5 6" key="1">
    <citation type="journal article" date="2019" name="Nat. Ecol. Evol.">
        <title>Megaphylogeny resolves global patterns of mushroom evolution.</title>
        <authorList>
            <person name="Varga T."/>
            <person name="Krizsan K."/>
            <person name="Foldi C."/>
            <person name="Dima B."/>
            <person name="Sanchez-Garcia M."/>
            <person name="Sanchez-Ramirez S."/>
            <person name="Szollosi G.J."/>
            <person name="Szarkandi J.G."/>
            <person name="Papp V."/>
            <person name="Albert L."/>
            <person name="Andreopoulos W."/>
            <person name="Angelini C."/>
            <person name="Antonin V."/>
            <person name="Barry K.W."/>
            <person name="Bougher N.L."/>
            <person name="Buchanan P."/>
            <person name="Buyck B."/>
            <person name="Bense V."/>
            <person name="Catcheside P."/>
            <person name="Chovatia M."/>
            <person name="Cooper J."/>
            <person name="Damon W."/>
            <person name="Desjardin D."/>
            <person name="Finy P."/>
            <person name="Geml J."/>
            <person name="Haridas S."/>
            <person name="Hughes K."/>
            <person name="Justo A."/>
            <person name="Karasinski D."/>
            <person name="Kautmanova I."/>
            <person name="Kiss B."/>
            <person name="Kocsube S."/>
            <person name="Kotiranta H."/>
            <person name="LaButti K.M."/>
            <person name="Lechner B.E."/>
            <person name="Liimatainen K."/>
            <person name="Lipzen A."/>
            <person name="Lukacs Z."/>
            <person name="Mihaltcheva S."/>
            <person name="Morgado L.N."/>
            <person name="Niskanen T."/>
            <person name="Noordeloos M.E."/>
            <person name="Ohm R.A."/>
            <person name="Ortiz-Santana B."/>
            <person name="Ovrebo C."/>
            <person name="Racz N."/>
            <person name="Riley R."/>
            <person name="Savchenko A."/>
            <person name="Shiryaev A."/>
            <person name="Soop K."/>
            <person name="Spirin V."/>
            <person name="Szebenyi C."/>
            <person name="Tomsovsky M."/>
            <person name="Tulloss R.E."/>
            <person name="Uehling J."/>
            <person name="Grigoriev I.V."/>
            <person name="Vagvolgyi C."/>
            <person name="Papp T."/>
            <person name="Martin F.M."/>
            <person name="Miettinen O."/>
            <person name="Hibbett D.S."/>
            <person name="Nagy L.G."/>
        </authorList>
    </citation>
    <scope>NUCLEOTIDE SEQUENCE [LARGE SCALE GENOMIC DNA]</scope>
    <source>
        <strain evidence="5 6">CBS 962.96</strain>
    </source>
</reference>